<evidence type="ECO:0000313" key="2">
    <source>
        <dbReference type="EMBL" id="CCD68143.1"/>
    </source>
</evidence>
<evidence type="ECO:0000313" key="4">
    <source>
        <dbReference type="WormBase" id="Y23H5B.1"/>
    </source>
</evidence>
<accession>Q9N471</accession>
<dbReference type="HOGENOM" id="CLU_1549010_0_0_1"/>
<dbReference type="AGR" id="WB:WBGene00021272"/>
<dbReference type="EMBL" id="BX284601">
    <property type="protein sequence ID" value="CCD68143.1"/>
    <property type="molecule type" value="Genomic_DNA"/>
</dbReference>
<keyword evidence="3" id="KW-1185">Reference proteome</keyword>
<proteinExistence type="evidence at protein level"/>
<dbReference type="InParanoid" id="Q9N471"/>
<dbReference type="AlphaFoldDB" id="Q9N471"/>
<dbReference type="PeptideAtlas" id="Q9N471"/>
<gene>
    <name evidence="2 4" type="primary">nssp-1</name>
    <name evidence="2" type="ORF">CELE_Y23H5B.1</name>
    <name evidence="4" type="ORF">Y23H5B.1</name>
</gene>
<feature type="chain" id="PRO_5004331571" evidence="1">
    <location>
        <begin position="20"/>
        <end position="173"/>
    </location>
</feature>
<dbReference type="eggNOG" id="ENOG502RTA3">
    <property type="taxonomic scope" value="Eukaryota"/>
</dbReference>
<dbReference type="Proteomes" id="UP000001940">
    <property type="component" value="Chromosome I"/>
</dbReference>
<dbReference type="KEGG" id="cel:CELE_Y23H5B.1"/>
<protein>
    <submittedName>
        <fullName evidence="2">DUF725 domain-containing protein</fullName>
    </submittedName>
</protein>
<organism evidence="2 3">
    <name type="scientific">Caenorhabditis elegans</name>
    <dbReference type="NCBI Taxonomy" id="6239"/>
    <lineage>
        <taxon>Eukaryota</taxon>
        <taxon>Metazoa</taxon>
        <taxon>Ecdysozoa</taxon>
        <taxon>Nematoda</taxon>
        <taxon>Chromadorea</taxon>
        <taxon>Rhabditida</taxon>
        <taxon>Rhabditina</taxon>
        <taxon>Rhabditomorpha</taxon>
        <taxon>Rhabditoidea</taxon>
        <taxon>Rhabditidae</taxon>
        <taxon>Peloderinae</taxon>
        <taxon>Caenorhabditis</taxon>
    </lineage>
</organism>
<dbReference type="FunCoup" id="Q9N471">
    <property type="interactions" value="171"/>
</dbReference>
<dbReference type="CTD" id="189524"/>
<feature type="signal peptide" evidence="1">
    <location>
        <begin position="1"/>
        <end position="19"/>
    </location>
</feature>
<evidence type="ECO:0007829" key="5">
    <source>
        <dbReference type="PeptideAtlas" id="Q9N471"/>
    </source>
</evidence>
<dbReference type="GeneID" id="189524"/>
<keyword evidence="5" id="KW-1267">Proteomics identification</keyword>
<dbReference type="RefSeq" id="NP_490997.2">
    <property type="nucleotide sequence ID" value="NM_058596.3"/>
</dbReference>
<dbReference type="PaxDb" id="6239-Y23H5B.1"/>
<dbReference type="WormBase" id="Y23H5B.1">
    <property type="protein sequence ID" value="CE44002"/>
    <property type="gene ID" value="WBGene00021272"/>
    <property type="gene designation" value="nssp-1"/>
</dbReference>
<dbReference type="Bgee" id="WBGene00021272">
    <property type="expression patterns" value="Expressed in pharyngeal muscle cell (C elegans) and 3 other cell types or tissues"/>
</dbReference>
<sequence length="173" mass="19777">MFNSPFLVLFAALLQIGFSSISSGILECSAKLQVFTDHFEQFKQDFSTITDKNRERLSLLYKCQEATDCYMKLEQLHPTSKEIKKLVNFVERNQVPICQILNFNTGEFAICTEKENIDAAYIRNHVLEPGSSECRLSDNEFSKLEKIIDAKCGQSALKNLQLHSNFVRNILCP</sequence>
<keyword evidence="1" id="KW-0732">Signal</keyword>
<name>Q9N471_CAEEL</name>
<evidence type="ECO:0000256" key="1">
    <source>
        <dbReference type="SAM" id="SignalP"/>
    </source>
</evidence>
<reference evidence="2 3" key="1">
    <citation type="journal article" date="1998" name="Science">
        <title>Genome sequence of the nematode C. elegans: a platform for investigating biology.</title>
        <authorList>
            <consortium name="The C. elegans sequencing consortium"/>
            <person name="Sulson J.E."/>
            <person name="Waterston R."/>
        </authorList>
    </citation>
    <scope>NUCLEOTIDE SEQUENCE [LARGE SCALE GENOMIC DNA]</scope>
    <source>
        <strain evidence="2 3">Bristol N2</strain>
    </source>
</reference>
<dbReference type="OMA" id="DAINECQ"/>
<evidence type="ECO:0000313" key="3">
    <source>
        <dbReference type="Proteomes" id="UP000001940"/>
    </source>
</evidence>
<dbReference type="UCSC" id="Y23H5B.1">
    <property type="organism name" value="c. elegans"/>
</dbReference>